<accession>A0A4V1RW44</accession>
<dbReference type="Pfam" id="PF00027">
    <property type="entry name" value="cNMP_binding"/>
    <property type="match status" value="1"/>
</dbReference>
<evidence type="ECO:0000259" key="8">
    <source>
        <dbReference type="PROSITE" id="PS50110"/>
    </source>
</evidence>
<dbReference type="InterPro" id="IPR000595">
    <property type="entry name" value="cNMP-bd_dom"/>
</dbReference>
<reference evidence="10 11" key="1">
    <citation type="submission" date="2019-01" db="EMBL/GenBank/DDBJ databases">
        <title>Spirosoma flava sp. nov., a propanil-degrading bacterium isolated from herbicide-contaminated soil.</title>
        <authorList>
            <person name="Zhang L."/>
            <person name="Jiang J.-D."/>
        </authorList>
    </citation>
    <scope>NUCLEOTIDE SEQUENCE [LARGE SCALE GENOMIC DNA]</scope>
    <source>
        <strain evidence="10 11">TY50</strain>
    </source>
</reference>
<evidence type="ECO:0000256" key="1">
    <source>
        <dbReference type="ARBA" id="ARBA00022553"/>
    </source>
</evidence>
<feature type="domain" description="Cyclic nucleotide-binding" evidence="7">
    <location>
        <begin position="167"/>
        <end position="262"/>
    </location>
</feature>
<dbReference type="PROSITE" id="PS50042">
    <property type="entry name" value="CNMP_BINDING_3"/>
    <property type="match status" value="1"/>
</dbReference>
<dbReference type="GO" id="GO:0005829">
    <property type="term" value="C:cytosol"/>
    <property type="evidence" value="ECO:0007669"/>
    <property type="project" value="TreeGrafter"/>
</dbReference>
<evidence type="ECO:0000259" key="7">
    <source>
        <dbReference type="PROSITE" id="PS50042"/>
    </source>
</evidence>
<dbReference type="PRINTS" id="PR00034">
    <property type="entry name" value="HTHCRP"/>
</dbReference>
<dbReference type="PROSITE" id="PS51063">
    <property type="entry name" value="HTH_CRP_2"/>
    <property type="match status" value="1"/>
</dbReference>
<keyword evidence="3" id="KW-0805">Transcription regulation</keyword>
<protein>
    <submittedName>
        <fullName evidence="10">Response regulator</fullName>
    </submittedName>
</protein>
<dbReference type="SMART" id="SM00448">
    <property type="entry name" value="REC"/>
    <property type="match status" value="1"/>
</dbReference>
<gene>
    <name evidence="10" type="ORF">EQG79_16380</name>
</gene>
<comment type="caution">
    <text evidence="10">The sequence shown here is derived from an EMBL/GenBank/DDBJ whole genome shotgun (WGS) entry which is preliminary data.</text>
</comment>
<evidence type="ECO:0000313" key="11">
    <source>
        <dbReference type="Proteomes" id="UP000290407"/>
    </source>
</evidence>
<keyword evidence="4" id="KW-0238">DNA-binding</keyword>
<dbReference type="Gene3D" id="3.40.50.2300">
    <property type="match status" value="1"/>
</dbReference>
<dbReference type="Gene3D" id="2.60.120.10">
    <property type="entry name" value="Jelly Rolls"/>
    <property type="match status" value="1"/>
</dbReference>
<organism evidence="10 11">
    <name type="scientific">Spirosoma sordidisoli</name>
    <dbReference type="NCBI Taxonomy" id="2502893"/>
    <lineage>
        <taxon>Bacteria</taxon>
        <taxon>Pseudomonadati</taxon>
        <taxon>Bacteroidota</taxon>
        <taxon>Cytophagia</taxon>
        <taxon>Cytophagales</taxon>
        <taxon>Cytophagaceae</taxon>
        <taxon>Spirosoma</taxon>
    </lineage>
</organism>
<evidence type="ECO:0000259" key="9">
    <source>
        <dbReference type="PROSITE" id="PS51063"/>
    </source>
</evidence>
<dbReference type="InterPro" id="IPR036388">
    <property type="entry name" value="WH-like_DNA-bd_sf"/>
</dbReference>
<dbReference type="InterPro" id="IPR011006">
    <property type="entry name" value="CheY-like_superfamily"/>
</dbReference>
<sequence>MKTILLIEDNDAIRENTAEILELTGYRVLTAENGKVGVEKALETRPDLVICDIMMPVLDGYGVLHIFNKNPQLASVPFIFLTAKTERTDFRKGMELGADDYLTKPFDESELLSAIEGRLNRFRHVGPPPGQPATADDLNEFINEARQVADLKSLPADRKVHTVRKKQYIYTEGDEPTRLYFVQSGKVKTVRTNADGKELITGLYGPGDFFGYLPLLEMTEYTDSAVTLDDSELIYIPKEDFTQLLTANVEVGQQFIRLLAGRVSERETQLLGMAYSSLRRRVADALLRLHDQHPGELIQLSRDDLASVVGTATESLIRTLSEFRQDGLIEQTTVTGGSATTGIRVLQPDKLRRANW</sequence>
<dbReference type="InterPro" id="IPR036390">
    <property type="entry name" value="WH_DNA-bd_sf"/>
</dbReference>
<dbReference type="Pfam" id="PF13545">
    <property type="entry name" value="HTH_Crp_2"/>
    <property type="match status" value="1"/>
</dbReference>
<dbReference type="GO" id="GO:0032993">
    <property type="term" value="C:protein-DNA complex"/>
    <property type="evidence" value="ECO:0007669"/>
    <property type="project" value="TreeGrafter"/>
</dbReference>
<dbReference type="GO" id="GO:0000976">
    <property type="term" value="F:transcription cis-regulatory region binding"/>
    <property type="evidence" value="ECO:0007669"/>
    <property type="project" value="TreeGrafter"/>
</dbReference>
<dbReference type="Proteomes" id="UP000290407">
    <property type="component" value="Unassembled WGS sequence"/>
</dbReference>
<keyword evidence="5" id="KW-0804">Transcription</keyword>
<dbReference type="Pfam" id="PF00072">
    <property type="entry name" value="Response_reg"/>
    <property type="match status" value="1"/>
</dbReference>
<feature type="domain" description="HTH crp-type" evidence="9">
    <location>
        <begin position="276"/>
        <end position="349"/>
    </location>
</feature>
<evidence type="ECO:0000256" key="2">
    <source>
        <dbReference type="ARBA" id="ARBA00023012"/>
    </source>
</evidence>
<dbReference type="PROSITE" id="PS50110">
    <property type="entry name" value="RESPONSE_REGULATORY"/>
    <property type="match status" value="1"/>
</dbReference>
<evidence type="ECO:0000256" key="5">
    <source>
        <dbReference type="ARBA" id="ARBA00023163"/>
    </source>
</evidence>
<dbReference type="RefSeq" id="WP_077923314.1">
    <property type="nucleotide sequence ID" value="NZ_SBLB01000004.1"/>
</dbReference>
<dbReference type="SUPFAM" id="SSF46785">
    <property type="entry name" value="Winged helix' DNA-binding domain"/>
    <property type="match status" value="1"/>
</dbReference>
<dbReference type="EMBL" id="SBLB01000004">
    <property type="protein sequence ID" value="RYC68978.1"/>
    <property type="molecule type" value="Genomic_DNA"/>
</dbReference>
<dbReference type="Gene3D" id="1.10.10.10">
    <property type="entry name" value="Winged helix-like DNA-binding domain superfamily/Winged helix DNA-binding domain"/>
    <property type="match status" value="1"/>
</dbReference>
<keyword evidence="1 6" id="KW-0597">Phosphoprotein</keyword>
<dbReference type="InterPro" id="IPR012318">
    <property type="entry name" value="HTH_CRP"/>
</dbReference>
<keyword evidence="11" id="KW-1185">Reference proteome</keyword>
<evidence type="ECO:0000256" key="6">
    <source>
        <dbReference type="PROSITE-ProRule" id="PRU00169"/>
    </source>
</evidence>
<dbReference type="CDD" id="cd17574">
    <property type="entry name" value="REC_OmpR"/>
    <property type="match status" value="1"/>
</dbReference>
<dbReference type="AlphaFoldDB" id="A0A4V1RW44"/>
<dbReference type="GO" id="GO:0006355">
    <property type="term" value="P:regulation of DNA-templated transcription"/>
    <property type="evidence" value="ECO:0007669"/>
    <property type="project" value="InterPro"/>
</dbReference>
<dbReference type="PANTHER" id="PTHR48111:SF4">
    <property type="entry name" value="DNA-BINDING DUAL TRANSCRIPTIONAL REGULATOR OMPR"/>
    <property type="match status" value="1"/>
</dbReference>
<dbReference type="InterPro" id="IPR039420">
    <property type="entry name" value="WalR-like"/>
</dbReference>
<dbReference type="CDD" id="cd00038">
    <property type="entry name" value="CAP_ED"/>
    <property type="match status" value="1"/>
</dbReference>
<dbReference type="SUPFAM" id="SSF51206">
    <property type="entry name" value="cAMP-binding domain-like"/>
    <property type="match status" value="1"/>
</dbReference>
<keyword evidence="2" id="KW-0902">Two-component regulatory system</keyword>
<dbReference type="SMART" id="SM00100">
    <property type="entry name" value="cNMP"/>
    <property type="match status" value="1"/>
</dbReference>
<dbReference type="SUPFAM" id="SSF52172">
    <property type="entry name" value="CheY-like"/>
    <property type="match status" value="1"/>
</dbReference>
<dbReference type="InterPro" id="IPR001789">
    <property type="entry name" value="Sig_transdc_resp-reg_receiver"/>
</dbReference>
<feature type="domain" description="Response regulatory" evidence="8">
    <location>
        <begin position="3"/>
        <end position="119"/>
    </location>
</feature>
<dbReference type="InterPro" id="IPR018490">
    <property type="entry name" value="cNMP-bd_dom_sf"/>
</dbReference>
<evidence type="ECO:0000256" key="4">
    <source>
        <dbReference type="ARBA" id="ARBA00023125"/>
    </source>
</evidence>
<evidence type="ECO:0000313" key="10">
    <source>
        <dbReference type="EMBL" id="RYC68978.1"/>
    </source>
</evidence>
<dbReference type="GO" id="GO:0000156">
    <property type="term" value="F:phosphorelay response regulator activity"/>
    <property type="evidence" value="ECO:0007669"/>
    <property type="project" value="TreeGrafter"/>
</dbReference>
<dbReference type="PANTHER" id="PTHR48111">
    <property type="entry name" value="REGULATOR OF RPOS"/>
    <property type="match status" value="1"/>
</dbReference>
<evidence type="ECO:0000256" key="3">
    <source>
        <dbReference type="ARBA" id="ARBA00023015"/>
    </source>
</evidence>
<proteinExistence type="predicted"/>
<name>A0A4V1RW44_9BACT</name>
<feature type="modified residue" description="4-aspartylphosphate" evidence="6">
    <location>
        <position position="52"/>
    </location>
</feature>
<dbReference type="InterPro" id="IPR014710">
    <property type="entry name" value="RmlC-like_jellyroll"/>
</dbReference>